<keyword evidence="6" id="KW-1185">Reference proteome</keyword>
<dbReference type="PRINTS" id="PR00778">
    <property type="entry name" value="HTHARSR"/>
</dbReference>
<gene>
    <name evidence="5" type="ORF">SAMN02983006_00593</name>
</gene>
<dbReference type="InterPro" id="IPR036390">
    <property type="entry name" value="WH_DNA-bd_sf"/>
</dbReference>
<dbReference type="PANTHER" id="PTHR33154">
    <property type="entry name" value="TRANSCRIPTIONAL REGULATOR, ARSR FAMILY"/>
    <property type="match status" value="1"/>
</dbReference>
<dbReference type="RefSeq" id="WP_089859437.1">
    <property type="nucleotide sequence ID" value="NZ_FOTI01000004.1"/>
</dbReference>
<dbReference type="SUPFAM" id="SSF46785">
    <property type="entry name" value="Winged helix' DNA-binding domain"/>
    <property type="match status" value="1"/>
</dbReference>
<dbReference type="InterPro" id="IPR011991">
    <property type="entry name" value="ArsR-like_HTH"/>
</dbReference>
<dbReference type="Pfam" id="PF01022">
    <property type="entry name" value="HTH_5"/>
    <property type="match status" value="1"/>
</dbReference>
<protein>
    <submittedName>
        <fullName evidence="5">Transcriptional regulator, ArsR family</fullName>
    </submittedName>
</protein>
<dbReference type="InterPro" id="IPR001845">
    <property type="entry name" value="HTH_ArsR_DNA-bd_dom"/>
</dbReference>
<dbReference type="PROSITE" id="PS50987">
    <property type="entry name" value="HTH_ARSR_2"/>
    <property type="match status" value="1"/>
</dbReference>
<keyword evidence="2" id="KW-0238">DNA-binding</keyword>
<evidence type="ECO:0000256" key="1">
    <source>
        <dbReference type="ARBA" id="ARBA00023015"/>
    </source>
</evidence>
<organism evidence="5 6">
    <name type="scientific">Halanaerobium salsuginis</name>
    <dbReference type="NCBI Taxonomy" id="29563"/>
    <lineage>
        <taxon>Bacteria</taxon>
        <taxon>Bacillati</taxon>
        <taxon>Bacillota</taxon>
        <taxon>Clostridia</taxon>
        <taxon>Halanaerobiales</taxon>
        <taxon>Halanaerobiaceae</taxon>
        <taxon>Halanaerobium</taxon>
    </lineage>
</organism>
<dbReference type="PANTHER" id="PTHR33154:SF18">
    <property type="entry name" value="ARSENICAL RESISTANCE OPERON REPRESSOR"/>
    <property type="match status" value="1"/>
</dbReference>
<feature type="domain" description="HTH arsR-type" evidence="4">
    <location>
        <begin position="1"/>
        <end position="90"/>
    </location>
</feature>
<dbReference type="InterPro" id="IPR036388">
    <property type="entry name" value="WH-like_DNA-bd_sf"/>
</dbReference>
<dbReference type="InterPro" id="IPR051081">
    <property type="entry name" value="HTH_MetalResp_TranReg"/>
</dbReference>
<keyword evidence="1" id="KW-0805">Transcription regulation</keyword>
<dbReference type="SMART" id="SM00418">
    <property type="entry name" value="HTH_ARSR"/>
    <property type="match status" value="1"/>
</dbReference>
<accession>A0A1I4G0X8</accession>
<dbReference type="OrthoDB" id="9798835at2"/>
<keyword evidence="3" id="KW-0804">Transcription</keyword>
<proteinExistence type="predicted"/>
<reference evidence="5 6" key="1">
    <citation type="submission" date="2016-10" db="EMBL/GenBank/DDBJ databases">
        <authorList>
            <person name="de Groot N.N."/>
        </authorList>
    </citation>
    <scope>NUCLEOTIDE SEQUENCE [LARGE SCALE GENOMIC DNA]</scope>
    <source>
        <strain evidence="5 6">ATCC 51327</strain>
    </source>
</reference>
<dbReference type="STRING" id="29563.SAMN02983006_00593"/>
<dbReference type="CDD" id="cd00090">
    <property type="entry name" value="HTH_ARSR"/>
    <property type="match status" value="1"/>
</dbReference>
<dbReference type="AlphaFoldDB" id="A0A1I4G0X8"/>
<dbReference type="GO" id="GO:0003700">
    <property type="term" value="F:DNA-binding transcription factor activity"/>
    <property type="evidence" value="ECO:0007669"/>
    <property type="project" value="InterPro"/>
</dbReference>
<evidence type="ECO:0000259" key="4">
    <source>
        <dbReference type="PROSITE" id="PS50987"/>
    </source>
</evidence>
<dbReference type="GO" id="GO:0003677">
    <property type="term" value="F:DNA binding"/>
    <property type="evidence" value="ECO:0007669"/>
    <property type="project" value="UniProtKB-KW"/>
</dbReference>
<sequence>MESLLVFLKCISDQNRLIILRLLAEGEFCVCQLQKLLNRSQSSVSQHLSYFKELDLLKERQSGKWIYYTLNRQKYDNYLAQLLKFTSIDFKKAGLTKLDACLKDLPSAAEIKGESLSGQCCK</sequence>
<evidence type="ECO:0000313" key="5">
    <source>
        <dbReference type="EMBL" id="SFL23684.1"/>
    </source>
</evidence>
<dbReference type="NCBIfam" id="NF033788">
    <property type="entry name" value="HTH_metalloreg"/>
    <property type="match status" value="1"/>
</dbReference>
<evidence type="ECO:0000313" key="6">
    <source>
        <dbReference type="Proteomes" id="UP000199006"/>
    </source>
</evidence>
<dbReference type="Gene3D" id="1.10.10.10">
    <property type="entry name" value="Winged helix-like DNA-binding domain superfamily/Winged helix DNA-binding domain"/>
    <property type="match status" value="1"/>
</dbReference>
<dbReference type="EMBL" id="FOTI01000004">
    <property type="protein sequence ID" value="SFL23684.1"/>
    <property type="molecule type" value="Genomic_DNA"/>
</dbReference>
<evidence type="ECO:0000256" key="2">
    <source>
        <dbReference type="ARBA" id="ARBA00023125"/>
    </source>
</evidence>
<dbReference type="Proteomes" id="UP000199006">
    <property type="component" value="Unassembled WGS sequence"/>
</dbReference>
<name>A0A1I4G0X8_9FIRM</name>
<evidence type="ECO:0000256" key="3">
    <source>
        <dbReference type="ARBA" id="ARBA00023163"/>
    </source>
</evidence>